<sequence>MENIKFYDVLRNYEDKVENIKSIFLSINKRDVLKQCVLKKIVFDCLISINVSYIQGINEIAFVIIHYYFSKDYDLYFNKEKIQNHNLTFEDEELIDNNYNSANFDFDNIVNDKTKGFFDSISKKQEKVKIVLTNIILRKLEPLIKNNFELYMKYTEVFIIMMKKRGIIIGQQDIHKYLESILTFFYRNVSSMEDAYKIFEVILSCPSSSLFLILIVYYDLISRKELIKNVDNNLFNSIICHESEFINTLEKVNCKKSRFFSKYAFYIGGMIGVIAAVALYKINKRDEN</sequence>
<feature type="transmembrane region" description="Helical" evidence="1">
    <location>
        <begin position="198"/>
        <end position="218"/>
    </location>
</feature>
<keyword evidence="1" id="KW-1133">Transmembrane helix</keyword>
<keyword evidence="1" id="KW-0812">Transmembrane</keyword>
<reference evidence="2 3" key="1">
    <citation type="journal article" date="2013" name="BMC Genomics">
        <title>Genome sequencing and comparative genomics of honey bee microsporidia, Nosema apis reveal novel insights into host-parasite interactions.</title>
        <authorList>
            <person name="Chen Yp."/>
            <person name="Pettis J.S."/>
            <person name="Zhao Y."/>
            <person name="Liu X."/>
            <person name="Tallon L.J."/>
            <person name="Sadzewicz L.D."/>
            <person name="Li R."/>
            <person name="Zheng H."/>
            <person name="Huang S."/>
            <person name="Zhang X."/>
            <person name="Hamilton M.C."/>
            <person name="Pernal S.F."/>
            <person name="Melathopoulos A.P."/>
            <person name="Yan X."/>
            <person name="Evans J.D."/>
        </authorList>
    </citation>
    <scope>NUCLEOTIDE SEQUENCE [LARGE SCALE GENOMIC DNA]</scope>
    <source>
        <strain evidence="2 3">BRL 01</strain>
    </source>
</reference>
<dbReference type="OrthoDB" id="2193149at2759"/>
<evidence type="ECO:0000256" key="1">
    <source>
        <dbReference type="SAM" id="Phobius"/>
    </source>
</evidence>
<dbReference type="VEuPathDB" id="MicrosporidiaDB:NAPIS_ORF00748"/>
<gene>
    <name evidence="2" type="ORF">NAPIS_ORF00748</name>
</gene>
<dbReference type="HOGENOM" id="CLU_084270_0_0_1"/>
<keyword evidence="1" id="KW-0472">Membrane</keyword>
<name>T0MF10_9MICR</name>
<dbReference type="EMBL" id="KE647108">
    <property type="protein sequence ID" value="EQB61676.1"/>
    <property type="molecule type" value="Genomic_DNA"/>
</dbReference>
<evidence type="ECO:0000313" key="3">
    <source>
        <dbReference type="Proteomes" id="UP000053780"/>
    </source>
</evidence>
<feature type="transmembrane region" description="Helical" evidence="1">
    <location>
        <begin position="263"/>
        <end position="282"/>
    </location>
</feature>
<proteinExistence type="predicted"/>
<organism evidence="2 3">
    <name type="scientific">Vairimorpha apis BRL 01</name>
    <dbReference type="NCBI Taxonomy" id="1037528"/>
    <lineage>
        <taxon>Eukaryota</taxon>
        <taxon>Fungi</taxon>
        <taxon>Fungi incertae sedis</taxon>
        <taxon>Microsporidia</taxon>
        <taxon>Nosematidae</taxon>
        <taxon>Vairimorpha</taxon>
    </lineage>
</organism>
<dbReference type="AlphaFoldDB" id="T0MF10"/>
<accession>T0MF10</accession>
<dbReference type="Proteomes" id="UP000053780">
    <property type="component" value="Unassembled WGS sequence"/>
</dbReference>
<keyword evidence="3" id="KW-1185">Reference proteome</keyword>
<evidence type="ECO:0000313" key="2">
    <source>
        <dbReference type="EMBL" id="EQB61676.1"/>
    </source>
</evidence>
<protein>
    <submittedName>
        <fullName evidence="2">Glycerol-3-phosphate dehydrogenase</fullName>
    </submittedName>
</protein>